<name>A0ABQ1JP30_9GAMM</name>
<protein>
    <submittedName>
        <fullName evidence="1">Uncharacterized protein</fullName>
    </submittedName>
</protein>
<sequence>MSLKAQMAQLQQEVAYYNDAASLEGIKDSLKTISGRIDGAARGIEIEARKHECLKNIEDVDLFVEGGVDALLQTTENLKAFKSLWLEVEHESVSDENNTLYSLTEALKQTAKLYSDTHQQVWRNWSEEKISLAQVDEFILEQQKKVHGNAELHDRYVRAKKDFDAQVEVFNFDSVSLRRIQQLAQKCAELKGEMNTENLPEGVKKLFDELNRIGGVALVSMLTPDVMQWLADNNKLNSLVIKQR</sequence>
<evidence type="ECO:0000313" key="2">
    <source>
        <dbReference type="Proteomes" id="UP000617555"/>
    </source>
</evidence>
<evidence type="ECO:0000313" key="1">
    <source>
        <dbReference type="EMBL" id="GGB73967.1"/>
    </source>
</evidence>
<keyword evidence="2" id="KW-1185">Reference proteome</keyword>
<proteinExistence type="predicted"/>
<gene>
    <name evidence="1" type="ORF">GCM10011607_38010</name>
</gene>
<dbReference type="RefSeq" id="WP_188740875.1">
    <property type="nucleotide sequence ID" value="NZ_BMII01000043.1"/>
</dbReference>
<reference evidence="2" key="1">
    <citation type="journal article" date="2019" name="Int. J. Syst. Evol. Microbiol.">
        <title>The Global Catalogue of Microorganisms (GCM) 10K type strain sequencing project: providing services to taxonomists for standard genome sequencing and annotation.</title>
        <authorList>
            <consortium name="The Broad Institute Genomics Platform"/>
            <consortium name="The Broad Institute Genome Sequencing Center for Infectious Disease"/>
            <person name="Wu L."/>
            <person name="Ma J."/>
        </authorList>
    </citation>
    <scope>NUCLEOTIDE SEQUENCE [LARGE SCALE GENOMIC DNA]</scope>
    <source>
        <strain evidence="2">CGMCC 1.15339</strain>
    </source>
</reference>
<accession>A0ABQ1JP30</accession>
<comment type="caution">
    <text evidence="1">The sequence shown here is derived from an EMBL/GenBank/DDBJ whole genome shotgun (WGS) entry which is preliminary data.</text>
</comment>
<dbReference type="EMBL" id="BMII01000043">
    <property type="protein sequence ID" value="GGB73967.1"/>
    <property type="molecule type" value="Genomic_DNA"/>
</dbReference>
<organism evidence="1 2">
    <name type="scientific">Shewanella inventionis</name>
    <dbReference type="NCBI Taxonomy" id="1738770"/>
    <lineage>
        <taxon>Bacteria</taxon>
        <taxon>Pseudomonadati</taxon>
        <taxon>Pseudomonadota</taxon>
        <taxon>Gammaproteobacteria</taxon>
        <taxon>Alteromonadales</taxon>
        <taxon>Shewanellaceae</taxon>
        <taxon>Shewanella</taxon>
    </lineage>
</organism>
<dbReference type="Proteomes" id="UP000617555">
    <property type="component" value="Unassembled WGS sequence"/>
</dbReference>
<dbReference type="NCBIfam" id="NF041066">
    <property type="entry name" value="DpdI"/>
    <property type="match status" value="1"/>
</dbReference>